<comment type="cofactor">
    <cofactor evidence="1">
        <name>FAD</name>
        <dbReference type="ChEBI" id="CHEBI:57692"/>
    </cofactor>
</comment>
<dbReference type="GO" id="GO:0046872">
    <property type="term" value="F:metal ion binding"/>
    <property type="evidence" value="ECO:0007669"/>
    <property type="project" value="UniProtKB-KW"/>
</dbReference>
<dbReference type="Pfam" id="PF00355">
    <property type="entry name" value="Rieske"/>
    <property type="match status" value="1"/>
</dbReference>
<dbReference type="InterPro" id="IPR036188">
    <property type="entry name" value="FAD/NAD-bd_sf"/>
</dbReference>
<dbReference type="EMBL" id="HACM01010045">
    <property type="protein sequence ID" value="CRZ10487.1"/>
    <property type="molecule type" value="Transcribed_RNA"/>
</dbReference>
<accession>A0A0H5R9Y5</accession>
<dbReference type="GO" id="GO:0005737">
    <property type="term" value="C:cytoplasm"/>
    <property type="evidence" value="ECO:0007669"/>
    <property type="project" value="TreeGrafter"/>
</dbReference>
<evidence type="ECO:0000256" key="4">
    <source>
        <dbReference type="ARBA" id="ARBA00022714"/>
    </source>
</evidence>
<keyword evidence="3" id="KW-0285">Flavoprotein</keyword>
<dbReference type="Gene3D" id="3.30.390.30">
    <property type="match status" value="1"/>
</dbReference>
<keyword evidence="8" id="KW-0408">Iron</keyword>
<dbReference type="Gene3D" id="2.102.10.10">
    <property type="entry name" value="Rieske [2Fe-2S] iron-sulphur domain"/>
    <property type="match status" value="1"/>
</dbReference>
<reference evidence="11" key="1">
    <citation type="submission" date="2015-04" db="EMBL/GenBank/DDBJ databases">
        <title>The genome sequence of the plant pathogenic Rhizarian Plasmodiophora brassicae reveals insights in its biotrophic life cycle and the origin of chitin synthesis.</title>
        <authorList>
            <person name="Schwelm A."/>
            <person name="Fogelqvist J."/>
            <person name="Knaust A."/>
            <person name="Julke S."/>
            <person name="Lilja T."/>
            <person name="Dhandapani V."/>
            <person name="Bonilla-Rosso G."/>
            <person name="Karlsson M."/>
            <person name="Shevchenko A."/>
            <person name="Choi S.R."/>
            <person name="Kim H.G."/>
            <person name="Park J.Y."/>
            <person name="Lim Y.P."/>
            <person name="Ludwig-Muller J."/>
            <person name="Dixelius C."/>
        </authorList>
    </citation>
    <scope>NUCLEOTIDE SEQUENCE</scope>
    <source>
        <tissue evidence="11">Potato root galls</tissue>
    </source>
</reference>
<dbReference type="InterPro" id="IPR016156">
    <property type="entry name" value="FAD/NAD-linked_Rdtase_dimer_sf"/>
</dbReference>
<dbReference type="SUPFAM" id="SSF51905">
    <property type="entry name" value="FAD/NAD(P)-binding domain"/>
    <property type="match status" value="1"/>
</dbReference>
<proteinExistence type="inferred from homology"/>
<name>A0A0H5R9Y5_9EUKA</name>
<dbReference type="InterPro" id="IPR017941">
    <property type="entry name" value="Rieske_2Fe-2S"/>
</dbReference>
<comment type="similarity">
    <text evidence="2">Belongs to the FAD-dependent oxidoreductase family.</text>
</comment>
<evidence type="ECO:0000256" key="5">
    <source>
        <dbReference type="ARBA" id="ARBA00022723"/>
    </source>
</evidence>
<evidence type="ECO:0000256" key="7">
    <source>
        <dbReference type="ARBA" id="ARBA00023002"/>
    </source>
</evidence>
<evidence type="ECO:0000256" key="2">
    <source>
        <dbReference type="ARBA" id="ARBA00006442"/>
    </source>
</evidence>
<dbReference type="Pfam" id="PF14759">
    <property type="entry name" value="Reductase_C"/>
    <property type="match status" value="1"/>
</dbReference>
<keyword evidence="5" id="KW-0479">Metal-binding</keyword>
<keyword evidence="4" id="KW-0001">2Fe-2S</keyword>
<dbReference type="PRINTS" id="PR00368">
    <property type="entry name" value="FADPNR"/>
</dbReference>
<dbReference type="PANTHER" id="PTHR43557">
    <property type="entry name" value="APOPTOSIS-INDUCING FACTOR 1"/>
    <property type="match status" value="1"/>
</dbReference>
<protein>
    <recommendedName>
        <fullName evidence="10">Rieske domain-containing protein</fullName>
    </recommendedName>
</protein>
<organism evidence="11">
    <name type="scientific">Spongospora subterranea</name>
    <dbReference type="NCBI Taxonomy" id="70186"/>
    <lineage>
        <taxon>Eukaryota</taxon>
        <taxon>Sar</taxon>
        <taxon>Rhizaria</taxon>
        <taxon>Endomyxa</taxon>
        <taxon>Phytomyxea</taxon>
        <taxon>Plasmodiophorida</taxon>
        <taxon>Plasmodiophoridae</taxon>
        <taxon>Spongospora</taxon>
    </lineage>
</organism>
<dbReference type="InterPro" id="IPR050446">
    <property type="entry name" value="FAD-oxidoreductase/Apoptosis"/>
</dbReference>
<evidence type="ECO:0000256" key="6">
    <source>
        <dbReference type="ARBA" id="ARBA00022827"/>
    </source>
</evidence>
<dbReference type="PANTHER" id="PTHR43557:SF2">
    <property type="entry name" value="RIESKE DOMAIN-CONTAINING PROTEIN-RELATED"/>
    <property type="match status" value="1"/>
</dbReference>
<feature type="non-terminal residue" evidence="11">
    <location>
        <position position="1"/>
    </location>
</feature>
<sequence length="548" mass="59143">ALSSIEMWVPIWTLSSFQPGNEHCLSHTVSLEDGSKAMIIFDNSKPNPQIVSVVGALCPHVGAPLESGVIHGEHVVCPWHAACFNIYTGDIESGPSIHSIPVYSHRVKEGALEIEVHPETKAPIQVKRPVSPPPIDSSSTKVVIVGGGAAGHAAISILIENGFAGTISLISEENVLPYDRPSMSKNMAKPMEALLLCPDTYYQGRVQLMLGRTVVACKTADKNVVLDNKTSVPYDKLIIATGGTPRTLNVPGSGLGNIFTLRSSTDAAAIDAKAEFAKHIVIIGAGFIGLEAASYFIRNHEAESVTVLQHCNSPPLAAIFGESVGKCVQELHESNGVQFLFDCVANEFLPGVSADVVGQIRTTKGVIPADLVVIGIGVVLNTSFVQNAVKMEQGEVIVNHYMQTSNQDIYAAGDIARFPLWNISGTGRSEHWAVAQNQGRAAARHILGMVKPFRTTPFFWTMQYGQSIRYAGYPVKYDRIIVDGDLKSRKFLAFYISDGQVVSVVSLGRDPMVAAAMELFRHNRMPSAAELDKDPSTRDLVSLMCGRK</sequence>
<dbReference type="Pfam" id="PF07992">
    <property type="entry name" value="Pyr_redox_2"/>
    <property type="match status" value="1"/>
</dbReference>
<keyword evidence="9" id="KW-0411">Iron-sulfur</keyword>
<evidence type="ECO:0000256" key="1">
    <source>
        <dbReference type="ARBA" id="ARBA00001974"/>
    </source>
</evidence>
<dbReference type="PRINTS" id="PR00469">
    <property type="entry name" value="PNDRDTASEII"/>
</dbReference>
<dbReference type="AlphaFoldDB" id="A0A0H5R9Y5"/>
<dbReference type="SUPFAM" id="SSF55424">
    <property type="entry name" value="FAD/NAD-linked reductases, dimerisation (C-terminal) domain"/>
    <property type="match status" value="1"/>
</dbReference>
<evidence type="ECO:0000259" key="10">
    <source>
        <dbReference type="PROSITE" id="PS51296"/>
    </source>
</evidence>
<feature type="domain" description="Rieske" evidence="10">
    <location>
        <begin position="9"/>
        <end position="114"/>
    </location>
</feature>
<dbReference type="InterPro" id="IPR036922">
    <property type="entry name" value="Rieske_2Fe-2S_sf"/>
</dbReference>
<keyword evidence="6" id="KW-0274">FAD</keyword>
<keyword evidence="7" id="KW-0560">Oxidoreductase</keyword>
<dbReference type="InterPro" id="IPR023753">
    <property type="entry name" value="FAD/NAD-binding_dom"/>
</dbReference>
<evidence type="ECO:0000256" key="8">
    <source>
        <dbReference type="ARBA" id="ARBA00023004"/>
    </source>
</evidence>
<dbReference type="GO" id="GO:0016651">
    <property type="term" value="F:oxidoreductase activity, acting on NAD(P)H"/>
    <property type="evidence" value="ECO:0007669"/>
    <property type="project" value="TreeGrafter"/>
</dbReference>
<evidence type="ECO:0000256" key="3">
    <source>
        <dbReference type="ARBA" id="ARBA00022630"/>
    </source>
</evidence>
<dbReference type="SUPFAM" id="SSF50022">
    <property type="entry name" value="ISP domain"/>
    <property type="match status" value="1"/>
</dbReference>
<dbReference type="InterPro" id="IPR028202">
    <property type="entry name" value="Reductase_C"/>
</dbReference>
<evidence type="ECO:0000256" key="9">
    <source>
        <dbReference type="ARBA" id="ARBA00023014"/>
    </source>
</evidence>
<dbReference type="GO" id="GO:0051537">
    <property type="term" value="F:2 iron, 2 sulfur cluster binding"/>
    <property type="evidence" value="ECO:0007669"/>
    <property type="project" value="UniProtKB-KW"/>
</dbReference>
<dbReference type="PROSITE" id="PS51296">
    <property type="entry name" value="RIESKE"/>
    <property type="match status" value="1"/>
</dbReference>
<dbReference type="Gene3D" id="3.50.50.60">
    <property type="entry name" value="FAD/NAD(P)-binding domain"/>
    <property type="match status" value="2"/>
</dbReference>
<evidence type="ECO:0000313" key="11">
    <source>
        <dbReference type="EMBL" id="CRZ10487.1"/>
    </source>
</evidence>